<accession>H1YCF1</accession>
<dbReference type="PANTHER" id="PTHR40980">
    <property type="entry name" value="PLUG DOMAIN-CONTAINING PROTEIN"/>
    <property type="match status" value="1"/>
</dbReference>
<dbReference type="Proteomes" id="UP000002774">
    <property type="component" value="Chromosome"/>
</dbReference>
<evidence type="ECO:0000313" key="8">
    <source>
        <dbReference type="Proteomes" id="UP000002774"/>
    </source>
</evidence>
<dbReference type="Gene3D" id="2.60.40.1120">
    <property type="entry name" value="Carboxypeptidase-like, regulatory domain"/>
    <property type="match status" value="1"/>
</dbReference>
<dbReference type="InterPro" id="IPR041700">
    <property type="entry name" value="OMP_b-brl_3"/>
</dbReference>
<proteinExistence type="predicted"/>
<dbReference type="HOGENOM" id="CLU_017617_1_0_10"/>
<evidence type="ECO:0000313" key="7">
    <source>
        <dbReference type="EMBL" id="EHQ30142.1"/>
    </source>
</evidence>
<evidence type="ECO:0000259" key="5">
    <source>
        <dbReference type="Pfam" id="PF07715"/>
    </source>
</evidence>
<dbReference type="InterPro" id="IPR012910">
    <property type="entry name" value="Plug_dom"/>
</dbReference>
<name>H1YCF1_9SPHI</name>
<dbReference type="GO" id="GO:0009279">
    <property type="term" value="C:cell outer membrane"/>
    <property type="evidence" value="ECO:0007669"/>
    <property type="project" value="UniProtKB-SubCell"/>
</dbReference>
<comment type="subcellular location">
    <subcellularLocation>
        <location evidence="1">Cell outer membrane</location>
    </subcellularLocation>
</comment>
<dbReference type="PROSITE" id="PS51257">
    <property type="entry name" value="PROKAR_LIPOPROTEIN"/>
    <property type="match status" value="1"/>
</dbReference>
<dbReference type="InterPro" id="IPR036942">
    <property type="entry name" value="Beta-barrel_TonB_sf"/>
</dbReference>
<keyword evidence="2" id="KW-0472">Membrane</keyword>
<dbReference type="Pfam" id="PF07715">
    <property type="entry name" value="Plug"/>
    <property type="match status" value="1"/>
</dbReference>
<reference evidence="7" key="1">
    <citation type="submission" date="2011-09" db="EMBL/GenBank/DDBJ databases">
        <title>The permanent draft genome of Mucilaginibacter paludis DSM 18603.</title>
        <authorList>
            <consortium name="US DOE Joint Genome Institute (JGI-PGF)"/>
            <person name="Lucas S."/>
            <person name="Han J."/>
            <person name="Lapidus A."/>
            <person name="Bruce D."/>
            <person name="Goodwin L."/>
            <person name="Pitluck S."/>
            <person name="Peters L."/>
            <person name="Kyrpides N."/>
            <person name="Mavromatis K."/>
            <person name="Ivanova N."/>
            <person name="Mikhailova N."/>
            <person name="Held B."/>
            <person name="Detter J.C."/>
            <person name="Tapia R."/>
            <person name="Han C."/>
            <person name="Land M."/>
            <person name="Hauser L."/>
            <person name="Markowitz V."/>
            <person name="Cheng J.-F."/>
            <person name="Hugenholtz P."/>
            <person name="Woyke T."/>
            <person name="Wu D."/>
            <person name="Tindall B."/>
            <person name="Brambilla E."/>
            <person name="Klenk H.-P."/>
            <person name="Eisen J.A."/>
        </authorList>
    </citation>
    <scope>NUCLEOTIDE SEQUENCE [LARGE SCALE GENOMIC DNA]</scope>
    <source>
        <strain evidence="7">DSM 18603</strain>
    </source>
</reference>
<dbReference type="Pfam" id="PF13620">
    <property type="entry name" value="CarboxypepD_reg"/>
    <property type="match status" value="1"/>
</dbReference>
<keyword evidence="7" id="KW-0675">Receptor</keyword>
<feature type="domain" description="Outer membrane protein beta-barrel" evidence="6">
    <location>
        <begin position="392"/>
        <end position="791"/>
    </location>
</feature>
<dbReference type="EMBL" id="CM001403">
    <property type="protein sequence ID" value="EHQ30142.1"/>
    <property type="molecule type" value="Genomic_DNA"/>
</dbReference>
<evidence type="ECO:0000256" key="1">
    <source>
        <dbReference type="ARBA" id="ARBA00004442"/>
    </source>
</evidence>
<dbReference type="OrthoDB" id="606851at2"/>
<evidence type="ECO:0000259" key="6">
    <source>
        <dbReference type="Pfam" id="PF14905"/>
    </source>
</evidence>
<dbReference type="Pfam" id="PF14905">
    <property type="entry name" value="OMP_b-brl_3"/>
    <property type="match status" value="1"/>
</dbReference>
<sequence>MLQTRYLLICMLNLSCISIACGQYQNAGIKGEITDAQNNPLLAASVFLLKGQDSAVVKLAITDQHGMFSFSDVTAGKYLIKATLVGYKAITTAAFDLKSGINFNAGAINLAANTIKLAEVAVNNNNHFTDALPGLITLNVRNNILSAGSNVIEILKRAPGVQVDNSDNISLNGRSDVLVMIDNKPTYLSGQALADLLGGMPASMIDKIELISNPNSSFDAAGTGGVINIKQKKDRGTGTNVQVINSMGLYQPGGNRSSEVKLNTGFNFNHHTGRINIFGGYAYNSAPIDRSSSSDRLVTYLNELDQINVNWFSQQRRQINNYRLGVDYSINPKHILGFLVNGSVSNLSANKNTSSLISTLGVIDSTILTKSNLQKKLSNLMLNVNYRGDFSRGGQLTIDADYSNYIRHSTELIQSEYTKDDDKSAYRFLTLQNTSPSEFDLYTFNATYQLKISLTNRIAAGFKASYVKTDNNSDFGQLINGTYHADTLFTNQFKYTERINSAYINYNHLFSKKMGLEIGTRVEQTISDGLSPDQKENISSNYFDIFPNVQLNNTISANHQLLFTYSRRITRPRYEDLNPFLSYIDQYTYQIGTPYLRPFYSNTFELTHIYKEKLTTVLSFALINRFTQVVYTQNNNSQIVTLSKMNLGDRYNYGIHLMTPIAFNNYYSVDFDLSMLYQHFSNLSSGGSLDSGSPDVTLKTTHYLKLPLNFRLELFGLYETATTFGIFRYKPNYYFNAGLSKGLFKKQATVSLRVDDVFNTDKNIYTSYYQNLNIGGNQKNSFRLVQLSFSFVFGSRSVKPVRRRSTGDEDEQGRAGAN</sequence>
<dbReference type="InterPro" id="IPR008969">
    <property type="entry name" value="CarboxyPept-like_regulatory"/>
</dbReference>
<dbReference type="SUPFAM" id="SSF56935">
    <property type="entry name" value="Porins"/>
    <property type="match status" value="1"/>
</dbReference>
<feature type="chain" id="PRO_5003558956" evidence="4">
    <location>
        <begin position="23"/>
        <end position="818"/>
    </location>
</feature>
<dbReference type="RefSeq" id="WP_008511675.1">
    <property type="nucleotide sequence ID" value="NZ_CM001403.1"/>
</dbReference>
<dbReference type="Gene3D" id="2.170.130.10">
    <property type="entry name" value="TonB-dependent receptor, plug domain"/>
    <property type="match status" value="1"/>
</dbReference>
<dbReference type="eggNOG" id="COG1629">
    <property type="taxonomic scope" value="Bacteria"/>
</dbReference>
<dbReference type="InterPro" id="IPR037066">
    <property type="entry name" value="Plug_dom_sf"/>
</dbReference>
<keyword evidence="3" id="KW-0998">Cell outer membrane</keyword>
<dbReference type="AlphaFoldDB" id="H1YCF1"/>
<evidence type="ECO:0000256" key="2">
    <source>
        <dbReference type="ARBA" id="ARBA00023136"/>
    </source>
</evidence>
<feature type="domain" description="TonB-dependent receptor plug" evidence="5">
    <location>
        <begin position="148"/>
        <end position="226"/>
    </location>
</feature>
<keyword evidence="4" id="KW-0732">Signal</keyword>
<evidence type="ECO:0000256" key="3">
    <source>
        <dbReference type="ARBA" id="ARBA00023237"/>
    </source>
</evidence>
<feature type="signal peptide" evidence="4">
    <location>
        <begin position="1"/>
        <end position="22"/>
    </location>
</feature>
<evidence type="ECO:0000256" key="4">
    <source>
        <dbReference type="SAM" id="SignalP"/>
    </source>
</evidence>
<keyword evidence="8" id="KW-1185">Reference proteome</keyword>
<dbReference type="STRING" id="714943.Mucpa_6084"/>
<protein>
    <submittedName>
        <fullName evidence="7">TonB-dependent receptor plug</fullName>
    </submittedName>
</protein>
<dbReference type="Gene3D" id="2.40.170.20">
    <property type="entry name" value="TonB-dependent receptor, beta-barrel domain"/>
    <property type="match status" value="1"/>
</dbReference>
<dbReference type="PANTHER" id="PTHR40980:SF4">
    <property type="entry name" value="TONB-DEPENDENT RECEPTOR-LIKE BETA-BARREL DOMAIN-CONTAINING PROTEIN"/>
    <property type="match status" value="1"/>
</dbReference>
<dbReference type="SUPFAM" id="SSF49464">
    <property type="entry name" value="Carboxypeptidase regulatory domain-like"/>
    <property type="match status" value="1"/>
</dbReference>
<gene>
    <name evidence="7" type="ORF">Mucpa_6084</name>
</gene>
<organism evidence="7 8">
    <name type="scientific">Mucilaginibacter paludis DSM 18603</name>
    <dbReference type="NCBI Taxonomy" id="714943"/>
    <lineage>
        <taxon>Bacteria</taxon>
        <taxon>Pseudomonadati</taxon>
        <taxon>Bacteroidota</taxon>
        <taxon>Sphingobacteriia</taxon>
        <taxon>Sphingobacteriales</taxon>
        <taxon>Sphingobacteriaceae</taxon>
        <taxon>Mucilaginibacter</taxon>
    </lineage>
</organism>